<comment type="caution">
    <text evidence="3">The sequence shown here is derived from an EMBL/GenBank/DDBJ whole genome shotgun (WGS) entry which is preliminary data.</text>
</comment>
<keyword evidence="4" id="KW-1185">Reference proteome</keyword>
<dbReference type="EMBL" id="JARJLG010000027">
    <property type="protein sequence ID" value="KAJ7768603.1"/>
    <property type="molecule type" value="Genomic_DNA"/>
</dbReference>
<name>A0AAD7JPK5_9AGAR</name>
<feature type="region of interest" description="Disordered" evidence="1">
    <location>
        <begin position="924"/>
        <end position="999"/>
    </location>
</feature>
<feature type="compositionally biased region" description="Basic residues" evidence="1">
    <location>
        <begin position="668"/>
        <end position="679"/>
    </location>
</feature>
<dbReference type="Proteomes" id="UP001215280">
    <property type="component" value="Unassembled WGS sequence"/>
</dbReference>
<feature type="region of interest" description="Disordered" evidence="1">
    <location>
        <begin position="607"/>
        <end position="643"/>
    </location>
</feature>
<evidence type="ECO:0000259" key="2">
    <source>
        <dbReference type="Pfam" id="PF20231"/>
    </source>
</evidence>
<feature type="region of interest" description="Disordered" evidence="1">
    <location>
        <begin position="657"/>
        <end position="684"/>
    </location>
</feature>
<feature type="domain" description="DUF6589" evidence="2">
    <location>
        <begin position="341"/>
        <end position="837"/>
    </location>
</feature>
<organism evidence="3 4">
    <name type="scientific">Mycena maculata</name>
    <dbReference type="NCBI Taxonomy" id="230809"/>
    <lineage>
        <taxon>Eukaryota</taxon>
        <taxon>Fungi</taxon>
        <taxon>Dikarya</taxon>
        <taxon>Basidiomycota</taxon>
        <taxon>Agaricomycotina</taxon>
        <taxon>Agaricomycetes</taxon>
        <taxon>Agaricomycetidae</taxon>
        <taxon>Agaricales</taxon>
        <taxon>Marasmiineae</taxon>
        <taxon>Mycenaceae</taxon>
        <taxon>Mycena</taxon>
    </lineage>
</organism>
<protein>
    <recommendedName>
        <fullName evidence="2">DUF6589 domain-containing protein</fullName>
    </recommendedName>
</protein>
<feature type="compositionally biased region" description="Acidic residues" evidence="1">
    <location>
        <begin position="945"/>
        <end position="957"/>
    </location>
</feature>
<dbReference type="InterPro" id="IPR046496">
    <property type="entry name" value="DUF6589"/>
</dbReference>
<evidence type="ECO:0000313" key="3">
    <source>
        <dbReference type="EMBL" id="KAJ7768603.1"/>
    </source>
</evidence>
<accession>A0AAD7JPK5</accession>
<feature type="compositionally biased region" description="Acidic residues" evidence="1">
    <location>
        <begin position="966"/>
        <end position="988"/>
    </location>
</feature>
<gene>
    <name evidence="3" type="ORF">DFH07DRAFT_1007816</name>
</gene>
<feature type="region of interest" description="Disordered" evidence="1">
    <location>
        <begin position="122"/>
        <end position="141"/>
    </location>
</feature>
<reference evidence="3" key="1">
    <citation type="submission" date="2023-03" db="EMBL/GenBank/DDBJ databases">
        <title>Massive genome expansion in bonnet fungi (Mycena s.s.) driven by repeated elements and novel gene families across ecological guilds.</title>
        <authorList>
            <consortium name="Lawrence Berkeley National Laboratory"/>
            <person name="Harder C.B."/>
            <person name="Miyauchi S."/>
            <person name="Viragh M."/>
            <person name="Kuo A."/>
            <person name="Thoen E."/>
            <person name="Andreopoulos B."/>
            <person name="Lu D."/>
            <person name="Skrede I."/>
            <person name="Drula E."/>
            <person name="Henrissat B."/>
            <person name="Morin E."/>
            <person name="Kohler A."/>
            <person name="Barry K."/>
            <person name="LaButti K."/>
            <person name="Morin E."/>
            <person name="Salamov A."/>
            <person name="Lipzen A."/>
            <person name="Mereny Z."/>
            <person name="Hegedus B."/>
            <person name="Baldrian P."/>
            <person name="Stursova M."/>
            <person name="Weitz H."/>
            <person name="Taylor A."/>
            <person name="Grigoriev I.V."/>
            <person name="Nagy L.G."/>
            <person name="Martin F."/>
            <person name="Kauserud H."/>
        </authorList>
    </citation>
    <scope>NUCLEOTIDE SEQUENCE</scope>
    <source>
        <strain evidence="3">CBHHK188m</strain>
    </source>
</reference>
<dbReference type="Pfam" id="PF20231">
    <property type="entry name" value="DUF6589"/>
    <property type="match status" value="1"/>
</dbReference>
<sequence>MALQHLGDGQIPYITKEFRSLGHFLEILFHCRDFSVNDPRTARHKRMVTAFLQGESNIGMGQIIDLIYHHPQSRPEKANPESGLYFSPPDVASPAGIHFARPAISTWALRLVGAEMRKQIGTLTQNDPDDPNDTTQLHASTNGRAKNIRLATWNDLGRVNIPWMATAYKRRAPGVWYITECMGAPTVNGAIVLRTRRPHPTIQVGVINCLTLSRDRYASGYLALPLAVWQFACKAHVDEKRILSRFGFTVHDTTARACLDSLSDSSLDKLRESIREGIVMGTMRWQLVLDNVQQYCRQRDHCIGRQDILKIGTAATAILLEDCLPGAFDLQDHLDRVMLQERRKLTTESLREAIDWPYLHDLIALHWVQILVTFIPQLAHLRKEVSNLLKSEAMTKLRLRPRTSIMQPLGTNAEHSTETQGMMRALLDFEKQMGLDEKAMENLIFMERGDGASIAAIWRIKKFLAAHPSHYKAFRNRVPPGPEIWHTRWTQLNAITSNFYGPATSTDPSCLSKSSTAAGAKRPTDLKKVDFFPTSRSMQLFFEARVLDCWRIHFNADDIVTQFEKLSTLPDVESLWASARILVRRYASQQAYNNALSQNLAESATNTMKVPHGTPWTAPVDPSQANRGGNEHGTADVEEETEDDMFNENGEAAELEEFLSDSEGASRAKNKKNRKRAKSTHVEEPDFSGDRVLANEILFLQDMGWWVIAAHAVPDGEIGRVWEIMKLWIFNFAGSSNRNYTNYLLETYCLHRYEASKEFTLAMLNNWLVNPTGKKFIECDYSQEGNNKWLEEMVEHKGGDFYDHFYRQTLAPNVMHFLRMKDQIQSAFELTPRGKIHGAPHLRNEFQQLLRMYREDELHLFRSGRTNGHAATNFFEKGYQLLEEGKIADFIDQSTAYADITAEVLNPQAISDEEFQRAIKELIAQDVNSEDDGSGDETVGGMQYSEDEDEEDDGSEDDGLRGVDEVSAEDPEGGSDGEVMSEFEEEDMDKCVSVEAEQN</sequence>
<evidence type="ECO:0000313" key="4">
    <source>
        <dbReference type="Proteomes" id="UP001215280"/>
    </source>
</evidence>
<proteinExistence type="predicted"/>
<evidence type="ECO:0000256" key="1">
    <source>
        <dbReference type="SAM" id="MobiDB-lite"/>
    </source>
</evidence>
<dbReference type="AlphaFoldDB" id="A0AAD7JPK5"/>